<dbReference type="GO" id="GO:0005737">
    <property type="term" value="C:cytoplasm"/>
    <property type="evidence" value="ECO:0007669"/>
    <property type="project" value="UniProtKB-SubCell"/>
</dbReference>
<keyword evidence="3" id="KW-0346">Stress response</keyword>
<proteinExistence type="inferred from homology"/>
<keyword evidence="2 3" id="KW-0143">Chaperone</keyword>
<evidence type="ECO:0000313" key="6">
    <source>
        <dbReference type="Proteomes" id="UP000177486"/>
    </source>
</evidence>
<dbReference type="GO" id="GO:0051087">
    <property type="term" value="F:protein-folding chaperone binding"/>
    <property type="evidence" value="ECO:0007669"/>
    <property type="project" value="InterPro"/>
</dbReference>
<keyword evidence="3" id="KW-0963">Cytoplasm</keyword>
<evidence type="ECO:0000256" key="4">
    <source>
        <dbReference type="RuleBase" id="RU004478"/>
    </source>
</evidence>
<dbReference type="Gene3D" id="3.90.20.20">
    <property type="match status" value="1"/>
</dbReference>
<dbReference type="GO" id="GO:0042803">
    <property type="term" value="F:protein homodimerization activity"/>
    <property type="evidence" value="ECO:0007669"/>
    <property type="project" value="InterPro"/>
</dbReference>
<organism evidence="5 6">
    <name type="scientific">Candidatus Niyogibacteria bacterium RIFCSPLOWO2_01_FULL_45_48</name>
    <dbReference type="NCBI Taxonomy" id="1801724"/>
    <lineage>
        <taxon>Bacteria</taxon>
        <taxon>Candidatus Niyogiibacteriota</taxon>
    </lineage>
</organism>
<dbReference type="Pfam" id="PF01025">
    <property type="entry name" value="GrpE"/>
    <property type="match status" value="1"/>
</dbReference>
<accession>A0A1G2EWQ9</accession>
<dbReference type="PRINTS" id="PR00773">
    <property type="entry name" value="GRPEPROTEIN"/>
</dbReference>
<dbReference type="CDD" id="cd00446">
    <property type="entry name" value="GrpE"/>
    <property type="match status" value="1"/>
</dbReference>
<dbReference type="GO" id="GO:0051082">
    <property type="term" value="F:unfolded protein binding"/>
    <property type="evidence" value="ECO:0007669"/>
    <property type="project" value="TreeGrafter"/>
</dbReference>
<comment type="similarity">
    <text evidence="1 3 4">Belongs to the GrpE family.</text>
</comment>
<evidence type="ECO:0000256" key="2">
    <source>
        <dbReference type="ARBA" id="ARBA00023186"/>
    </source>
</evidence>
<name>A0A1G2EWQ9_9BACT</name>
<comment type="caution">
    <text evidence="5">The sequence shown here is derived from an EMBL/GenBank/DDBJ whole genome shotgun (WGS) entry which is preliminary data.</text>
</comment>
<dbReference type="AlphaFoldDB" id="A0A1G2EWQ9"/>
<dbReference type="EMBL" id="MHMQ01000032">
    <property type="protein sequence ID" value="OGZ29801.1"/>
    <property type="molecule type" value="Genomic_DNA"/>
</dbReference>
<dbReference type="InterPro" id="IPR000740">
    <property type="entry name" value="GrpE"/>
</dbReference>
<reference evidence="5 6" key="1">
    <citation type="journal article" date="2016" name="Nat. Commun.">
        <title>Thousands of microbial genomes shed light on interconnected biogeochemical processes in an aquifer system.</title>
        <authorList>
            <person name="Anantharaman K."/>
            <person name="Brown C.T."/>
            <person name="Hug L.A."/>
            <person name="Sharon I."/>
            <person name="Castelle C.J."/>
            <person name="Probst A.J."/>
            <person name="Thomas B.C."/>
            <person name="Singh A."/>
            <person name="Wilkins M.J."/>
            <person name="Karaoz U."/>
            <person name="Brodie E.L."/>
            <person name="Williams K.H."/>
            <person name="Hubbard S.S."/>
            <person name="Banfield J.F."/>
        </authorList>
    </citation>
    <scope>NUCLEOTIDE SEQUENCE [LARGE SCALE GENOMIC DNA]</scope>
</reference>
<sequence length="182" mass="20757">MENENKDQTDDLSIEEEDFGSEIESKIKKLKAELKECRKKSAEYLSGWQRAKADLINARKDEEKRNEAMAVYANERLLFDLLNVFDSFDRALSDGRVADPEKAGLSQINGQLAQIARGYGLQEIKALGQKFNPQEHEGVIQEDVSDPEKDQTVLEELQKGYKIHDKVLRPARVKIGSYKKTN</sequence>
<protein>
    <recommendedName>
        <fullName evidence="3">Protein GrpE</fullName>
    </recommendedName>
    <alternativeName>
        <fullName evidence="3">HSP-70 cofactor</fullName>
    </alternativeName>
</protein>
<evidence type="ECO:0000256" key="1">
    <source>
        <dbReference type="ARBA" id="ARBA00009054"/>
    </source>
</evidence>
<dbReference type="HAMAP" id="MF_01151">
    <property type="entry name" value="GrpE"/>
    <property type="match status" value="1"/>
</dbReference>
<evidence type="ECO:0000313" key="5">
    <source>
        <dbReference type="EMBL" id="OGZ29801.1"/>
    </source>
</evidence>
<evidence type="ECO:0000256" key="3">
    <source>
        <dbReference type="HAMAP-Rule" id="MF_01151"/>
    </source>
</evidence>
<dbReference type="Proteomes" id="UP000177486">
    <property type="component" value="Unassembled WGS sequence"/>
</dbReference>
<gene>
    <name evidence="3" type="primary">grpE</name>
    <name evidence="5" type="ORF">A2931_00715</name>
</gene>
<dbReference type="PANTHER" id="PTHR21237">
    <property type="entry name" value="GRPE PROTEIN"/>
    <property type="match status" value="1"/>
</dbReference>
<dbReference type="Gene3D" id="2.30.22.10">
    <property type="entry name" value="Head domain of nucleotide exchange factor GrpE"/>
    <property type="match status" value="1"/>
</dbReference>
<dbReference type="GO" id="GO:0000774">
    <property type="term" value="F:adenyl-nucleotide exchange factor activity"/>
    <property type="evidence" value="ECO:0007669"/>
    <property type="project" value="InterPro"/>
</dbReference>
<comment type="subunit">
    <text evidence="3">Homodimer.</text>
</comment>
<dbReference type="SUPFAM" id="SSF58014">
    <property type="entry name" value="Coiled-coil domain of nucleotide exchange factor GrpE"/>
    <property type="match status" value="1"/>
</dbReference>
<comment type="subcellular location">
    <subcellularLocation>
        <location evidence="3">Cytoplasm</location>
    </subcellularLocation>
</comment>
<dbReference type="GO" id="GO:0006457">
    <property type="term" value="P:protein folding"/>
    <property type="evidence" value="ECO:0007669"/>
    <property type="project" value="InterPro"/>
</dbReference>
<dbReference type="SUPFAM" id="SSF51064">
    <property type="entry name" value="Head domain of nucleotide exchange factor GrpE"/>
    <property type="match status" value="1"/>
</dbReference>
<dbReference type="InterPro" id="IPR013805">
    <property type="entry name" value="GrpE_CC"/>
</dbReference>
<dbReference type="InterPro" id="IPR009012">
    <property type="entry name" value="GrpE_head"/>
</dbReference>
<dbReference type="PANTHER" id="PTHR21237:SF23">
    <property type="entry name" value="GRPE PROTEIN HOMOLOG, MITOCHONDRIAL"/>
    <property type="match status" value="1"/>
</dbReference>
<comment type="function">
    <text evidence="3">Participates actively in the response to hyperosmotic and heat shock by preventing the aggregation of stress-denatured proteins, in association with DnaK and GrpE. It is the nucleotide exchange factor for DnaK and may function as a thermosensor. Unfolded proteins bind initially to DnaJ; upon interaction with the DnaJ-bound protein, DnaK hydrolyzes its bound ATP, resulting in the formation of a stable complex. GrpE releases ADP from DnaK; ATP binding to DnaK triggers the release of the substrate protein, thus completing the reaction cycle. Several rounds of ATP-dependent interactions between DnaJ, DnaK and GrpE are required for fully efficient folding.</text>
</comment>